<dbReference type="AlphaFoldDB" id="A0A4R6V4C3"/>
<gene>
    <name evidence="4" type="ORF">EV188_109193</name>
</gene>
<evidence type="ECO:0000313" key="4">
    <source>
        <dbReference type="EMBL" id="TDQ50984.1"/>
    </source>
</evidence>
<comment type="caution">
    <text evidence="4">The sequence shown here is derived from an EMBL/GenBank/DDBJ whole genome shotgun (WGS) entry which is preliminary data.</text>
</comment>
<feature type="chain" id="PRO_5020203869" evidence="3">
    <location>
        <begin position="32"/>
        <end position="264"/>
    </location>
</feature>
<accession>A0A4R6V4C3</accession>
<reference evidence="4 5" key="1">
    <citation type="submission" date="2019-03" db="EMBL/GenBank/DDBJ databases">
        <title>Genomic Encyclopedia of Type Strains, Phase IV (KMG-IV): sequencing the most valuable type-strain genomes for metagenomic binning, comparative biology and taxonomic classification.</title>
        <authorList>
            <person name="Goeker M."/>
        </authorList>
    </citation>
    <scope>NUCLEOTIDE SEQUENCE [LARGE SCALE GENOMIC DNA]</scope>
    <source>
        <strain evidence="4 5">DSM 45775</strain>
    </source>
</reference>
<keyword evidence="2" id="KW-1133">Transmembrane helix</keyword>
<evidence type="ECO:0000256" key="2">
    <source>
        <dbReference type="SAM" id="Phobius"/>
    </source>
</evidence>
<proteinExistence type="predicted"/>
<feature type="transmembrane region" description="Helical" evidence="2">
    <location>
        <begin position="229"/>
        <end position="248"/>
    </location>
</feature>
<protein>
    <submittedName>
        <fullName evidence="4">Uncharacterized protein</fullName>
    </submittedName>
</protein>
<evidence type="ECO:0000313" key="5">
    <source>
        <dbReference type="Proteomes" id="UP000295705"/>
    </source>
</evidence>
<dbReference type="OrthoDB" id="10008931at2"/>
<keyword evidence="2" id="KW-0812">Transmembrane</keyword>
<organism evidence="4 5">
    <name type="scientific">Actinomycetospora succinea</name>
    <dbReference type="NCBI Taxonomy" id="663603"/>
    <lineage>
        <taxon>Bacteria</taxon>
        <taxon>Bacillati</taxon>
        <taxon>Actinomycetota</taxon>
        <taxon>Actinomycetes</taxon>
        <taxon>Pseudonocardiales</taxon>
        <taxon>Pseudonocardiaceae</taxon>
        <taxon>Actinomycetospora</taxon>
    </lineage>
</organism>
<keyword evidence="3" id="KW-0732">Signal</keyword>
<feature type="compositionally biased region" description="Low complexity" evidence="1">
    <location>
        <begin position="87"/>
        <end position="100"/>
    </location>
</feature>
<name>A0A4R6V4C3_9PSEU</name>
<feature type="compositionally biased region" description="Low complexity" evidence="1">
    <location>
        <begin position="120"/>
        <end position="153"/>
    </location>
</feature>
<dbReference type="Proteomes" id="UP000295705">
    <property type="component" value="Unassembled WGS sequence"/>
</dbReference>
<keyword evidence="2" id="KW-0472">Membrane</keyword>
<sequence length="264" mass="26257">MIVHRGRLLPSVIVGALVTASLTLGAGVASAAPTTCKAGDRTFEVKGLLGVDSAGHCLVAGLIAPVAEVLRVVGDTASEVATELPQAPSADDSAPDDSPAGQPDEPQGQPSGENQAPSDGGADQARADQQLAADQRAQQEAAQRAATEAAQRAAQEQAARGAVLAGPAAAPGGLAATVPALRFGTPNPALLLVPPGSPLRTLAGQNEGSRVTTTSDVQAIAFDNLPGGMGTPAVVGVLILSTLGAFALRHRILRRARTSASTGS</sequence>
<keyword evidence="5" id="KW-1185">Reference proteome</keyword>
<feature type="signal peptide" evidence="3">
    <location>
        <begin position="1"/>
        <end position="31"/>
    </location>
</feature>
<feature type="region of interest" description="Disordered" evidence="1">
    <location>
        <begin position="82"/>
        <end position="153"/>
    </location>
</feature>
<evidence type="ECO:0000256" key="1">
    <source>
        <dbReference type="SAM" id="MobiDB-lite"/>
    </source>
</evidence>
<feature type="compositionally biased region" description="Polar residues" evidence="1">
    <location>
        <begin position="108"/>
        <end position="117"/>
    </location>
</feature>
<dbReference type="RefSeq" id="WP_133829037.1">
    <property type="nucleotide sequence ID" value="NZ_BAABHR010000003.1"/>
</dbReference>
<evidence type="ECO:0000256" key="3">
    <source>
        <dbReference type="SAM" id="SignalP"/>
    </source>
</evidence>
<dbReference type="EMBL" id="SNYO01000009">
    <property type="protein sequence ID" value="TDQ50984.1"/>
    <property type="molecule type" value="Genomic_DNA"/>
</dbReference>